<reference evidence="1 2" key="1">
    <citation type="journal article" date="2023" name="Microbiol. Spectr.">
        <title>Symbiosis of Carpenter Bees with Uncharacterized Lactic Acid Bacteria Showing NAD Auxotrophy.</title>
        <authorList>
            <person name="Kawasaki S."/>
            <person name="Ozawa K."/>
            <person name="Mori T."/>
            <person name="Yamamoto A."/>
            <person name="Ito M."/>
            <person name="Ohkuma M."/>
            <person name="Sakamoto M."/>
            <person name="Matsutani M."/>
        </authorList>
    </citation>
    <scope>NUCLEOTIDE SEQUENCE [LARGE SCALE GENOMIC DNA]</scope>
    <source>
        <strain evidence="1 2">XA3</strain>
    </source>
</reference>
<dbReference type="KEGG" id="xap:XA3_00040"/>
<protein>
    <submittedName>
        <fullName evidence="1">Uncharacterized protein</fullName>
    </submittedName>
</protein>
<organism evidence="1 2">
    <name type="scientific">Xylocopilactobacillus apicola</name>
    <dbReference type="NCBI Taxonomy" id="2932184"/>
    <lineage>
        <taxon>Bacteria</taxon>
        <taxon>Bacillati</taxon>
        <taxon>Bacillota</taxon>
        <taxon>Bacilli</taxon>
        <taxon>Lactobacillales</taxon>
        <taxon>Lactobacillaceae</taxon>
        <taxon>Xylocopilactobacillus</taxon>
    </lineage>
</organism>
<evidence type="ECO:0000313" key="2">
    <source>
        <dbReference type="Proteomes" id="UP001321861"/>
    </source>
</evidence>
<dbReference type="RefSeq" id="WP_317635524.1">
    <property type="nucleotide sequence ID" value="NZ_AP026802.1"/>
</dbReference>
<dbReference type="Proteomes" id="UP001321861">
    <property type="component" value="Chromosome"/>
</dbReference>
<accession>A0AAU9DQZ9</accession>
<evidence type="ECO:0000313" key="1">
    <source>
        <dbReference type="EMBL" id="BDR57563.1"/>
    </source>
</evidence>
<proteinExistence type="predicted"/>
<keyword evidence="2" id="KW-1185">Reference proteome</keyword>
<sequence length="166" mass="19412">MSNSFDDSFDDHFDNAFDSYMKTYQVVRDIIVETGLVPENSKELAKYTIKGLGYLIDYRHIWLKPEGYELENEIFLHSALNFVRDEVIDDIKHSGEPGYDDDFEERRLGSFTNQESVDFFLERCNLEDEKIIIKALGRGYPLKRVARAVSVPPEYVLNLLFELKKQ</sequence>
<gene>
    <name evidence="1" type="ORF">XA3_00040</name>
</gene>
<dbReference type="AlphaFoldDB" id="A0AAU9DQZ9"/>
<name>A0AAU9DQZ9_9LACO</name>
<dbReference type="EMBL" id="AP026802">
    <property type="protein sequence ID" value="BDR57563.1"/>
    <property type="molecule type" value="Genomic_DNA"/>
</dbReference>